<keyword evidence="2" id="KW-1185">Reference proteome</keyword>
<protein>
    <submittedName>
        <fullName evidence="1">Uncharacterized protein</fullName>
    </submittedName>
</protein>
<name>A0ACC1MUD8_9HYPO</name>
<gene>
    <name evidence="1" type="ORF">NQ176_g8266</name>
</gene>
<sequence>MVSFGLFNVVVAALSTAGCIAASPDRGERQQSWQQYVRSPPSSIVKPVRVLDDKTAGNVQNPNGLVNGDGSTVLSRANAGDTAPTLVVDFGQNVVGLLSIVFSKSTNGSQGLPGIRLAFSETLQFLGDRSDFTRSDNAGGSAKLTQGTDQIAVQNSPYTWQNQLGCHNGGKVCSDGLHGFRYVKIWLDALSSDAPYTSATGSVSISSISLEFSGYLGTPDTFTGWFECSDKNLTQWWYDGVYTVDMGTDVFLANETEPRGAASPTLEGKQVIFDGAKRDRDPYVGDLAVASLTSYLSHDFAGASVNVLEDLAKHQRSDGWIPPASM</sequence>
<evidence type="ECO:0000313" key="1">
    <source>
        <dbReference type="EMBL" id="KAJ2970277.1"/>
    </source>
</evidence>
<accession>A0ACC1MUD8</accession>
<comment type="caution">
    <text evidence="1">The sequence shown here is derived from an EMBL/GenBank/DDBJ whole genome shotgun (WGS) entry which is preliminary data.</text>
</comment>
<dbReference type="EMBL" id="JANJQO010001567">
    <property type="protein sequence ID" value="KAJ2970277.1"/>
    <property type="molecule type" value="Genomic_DNA"/>
</dbReference>
<evidence type="ECO:0000313" key="2">
    <source>
        <dbReference type="Proteomes" id="UP001143910"/>
    </source>
</evidence>
<organism evidence="1 2">
    <name type="scientific">Zarea fungicola</name>
    <dbReference type="NCBI Taxonomy" id="93591"/>
    <lineage>
        <taxon>Eukaryota</taxon>
        <taxon>Fungi</taxon>
        <taxon>Dikarya</taxon>
        <taxon>Ascomycota</taxon>
        <taxon>Pezizomycotina</taxon>
        <taxon>Sordariomycetes</taxon>
        <taxon>Hypocreomycetidae</taxon>
        <taxon>Hypocreales</taxon>
        <taxon>Cordycipitaceae</taxon>
        <taxon>Zarea</taxon>
    </lineage>
</organism>
<dbReference type="Proteomes" id="UP001143910">
    <property type="component" value="Unassembled WGS sequence"/>
</dbReference>
<reference evidence="1" key="1">
    <citation type="submission" date="2022-08" db="EMBL/GenBank/DDBJ databases">
        <title>Genome Sequence of Lecanicillium fungicola.</title>
        <authorList>
            <person name="Buettner E."/>
        </authorList>
    </citation>
    <scope>NUCLEOTIDE SEQUENCE</scope>
    <source>
        <strain evidence="1">Babe33</strain>
    </source>
</reference>
<proteinExistence type="predicted"/>